<dbReference type="Proteomes" id="UP000318720">
    <property type="component" value="Unassembled WGS sequence"/>
</dbReference>
<accession>A0AAE8VZK9</accession>
<sequence>MADVFTAQMSMRKGRWCLYVVLMNTTERWPEYRFGPVVPTFTDRVNALTALGYEPLPDAAWEWTEDTETPDDPSSPVILIAAIGVRSRRGAGA</sequence>
<evidence type="ECO:0000313" key="2">
    <source>
        <dbReference type="Proteomes" id="UP000318720"/>
    </source>
</evidence>
<dbReference type="EMBL" id="SPAZ01000213">
    <property type="protein sequence ID" value="TQE28297.1"/>
    <property type="molecule type" value="Genomic_DNA"/>
</dbReference>
<evidence type="ECO:0000313" key="1">
    <source>
        <dbReference type="EMBL" id="TQE28297.1"/>
    </source>
</evidence>
<gene>
    <name evidence="1" type="ORF">Sipo8835_26115</name>
</gene>
<dbReference type="InterPro" id="IPR046270">
    <property type="entry name" value="DUF6303"/>
</dbReference>
<proteinExistence type="predicted"/>
<dbReference type="RefSeq" id="WP_141583960.1">
    <property type="nucleotide sequence ID" value="NZ_SPAZ01000213.1"/>
</dbReference>
<name>A0AAE8VZK9_9ACTN</name>
<reference evidence="1 2" key="1">
    <citation type="submission" date="2019-03" db="EMBL/GenBank/DDBJ databases">
        <title>Comparative genomic analyses of the sweetpotato soil rot pathogen, Streptomyces ipomoeae.</title>
        <authorList>
            <person name="Ruschel Soares N."/>
            <person name="Badger J.H."/>
            <person name="Huguet-Tapia J.C."/>
            <person name="Clark C.A."/>
            <person name="Pettis G.S."/>
        </authorList>
    </citation>
    <scope>NUCLEOTIDE SEQUENCE [LARGE SCALE GENOMIC DNA]</scope>
    <source>
        <strain evidence="1 2">88-35</strain>
    </source>
</reference>
<organism evidence="1 2">
    <name type="scientific">Streptomyces ipomoeae</name>
    <dbReference type="NCBI Taxonomy" id="103232"/>
    <lineage>
        <taxon>Bacteria</taxon>
        <taxon>Bacillati</taxon>
        <taxon>Actinomycetota</taxon>
        <taxon>Actinomycetes</taxon>
        <taxon>Kitasatosporales</taxon>
        <taxon>Streptomycetaceae</taxon>
        <taxon>Streptomyces</taxon>
    </lineage>
</organism>
<dbReference type="AlphaFoldDB" id="A0AAE8VZK9"/>
<protein>
    <submittedName>
        <fullName evidence="1">Uncharacterized protein</fullName>
    </submittedName>
</protein>
<comment type="caution">
    <text evidence="1">The sequence shown here is derived from an EMBL/GenBank/DDBJ whole genome shotgun (WGS) entry which is preliminary data.</text>
</comment>
<dbReference type="Pfam" id="PF19820">
    <property type="entry name" value="DUF6303"/>
    <property type="match status" value="1"/>
</dbReference>